<accession>A0ABT0HSG0</accession>
<dbReference type="Proteomes" id="UP001202180">
    <property type="component" value="Unassembled WGS sequence"/>
</dbReference>
<evidence type="ECO:0000259" key="4">
    <source>
        <dbReference type="Pfam" id="PF21209"/>
    </source>
</evidence>
<feature type="domain" description="Alpha-L-rhamnosidase C-terminal" evidence="3">
    <location>
        <begin position="621"/>
        <end position="662"/>
    </location>
</feature>
<evidence type="ECO:0000313" key="5">
    <source>
        <dbReference type="EMBL" id="MCK8495111.1"/>
    </source>
</evidence>
<gene>
    <name evidence="5" type="ORF">M0L20_24780</name>
</gene>
<reference evidence="5 6" key="1">
    <citation type="submission" date="2022-04" db="EMBL/GenBank/DDBJ databases">
        <title>Spirosoma sp. strain RP8 genome sequencing and assembly.</title>
        <authorList>
            <person name="Jung Y."/>
        </authorList>
    </citation>
    <scope>NUCLEOTIDE SEQUENCE [LARGE SCALE GENOMIC DNA]</scope>
    <source>
        <strain evidence="5 6">RP8</strain>
    </source>
</reference>
<dbReference type="Gene3D" id="2.60.120.260">
    <property type="entry name" value="Galactose-binding domain-like"/>
    <property type="match status" value="2"/>
</dbReference>
<evidence type="ECO:0000259" key="2">
    <source>
        <dbReference type="Pfam" id="PF17389"/>
    </source>
</evidence>
<dbReference type="Gene3D" id="1.50.10.10">
    <property type="match status" value="1"/>
</dbReference>
<organism evidence="5 6">
    <name type="scientific">Spirosoma liriopis</name>
    <dbReference type="NCBI Taxonomy" id="2937440"/>
    <lineage>
        <taxon>Bacteria</taxon>
        <taxon>Pseudomonadati</taxon>
        <taxon>Bacteroidota</taxon>
        <taxon>Cytophagia</taxon>
        <taxon>Cytophagales</taxon>
        <taxon>Cytophagaceae</taxon>
        <taxon>Spirosoma</taxon>
    </lineage>
</organism>
<keyword evidence="1" id="KW-0732">Signal</keyword>
<comment type="caution">
    <text evidence="5">The sequence shown here is derived from an EMBL/GenBank/DDBJ whole genome shotgun (WGS) entry which is preliminary data.</text>
</comment>
<dbReference type="EMBL" id="JALPRF010000006">
    <property type="protein sequence ID" value="MCK8495111.1"/>
    <property type="molecule type" value="Genomic_DNA"/>
</dbReference>
<evidence type="ECO:0000259" key="3">
    <source>
        <dbReference type="Pfam" id="PF17390"/>
    </source>
</evidence>
<name>A0ABT0HSG0_9BACT</name>
<dbReference type="InterPro" id="IPR012341">
    <property type="entry name" value="6hp_glycosidase-like_sf"/>
</dbReference>
<proteinExistence type="predicted"/>
<dbReference type="PANTHER" id="PTHR34987:SF6">
    <property type="entry name" value="ALPHA-L-RHAMNOSIDASE SIX-HAIRPIN GLYCOSIDASE DOMAIN-CONTAINING PROTEIN"/>
    <property type="match status" value="1"/>
</dbReference>
<feature type="domain" description="Alpha-rhamnosidase-like N-terminal" evidence="4">
    <location>
        <begin position="66"/>
        <end position="263"/>
    </location>
</feature>
<dbReference type="Pfam" id="PF17390">
    <property type="entry name" value="Bac_rhamnosid_C"/>
    <property type="match status" value="1"/>
</dbReference>
<feature type="domain" description="Alpha-L-rhamnosidase six-hairpin glycosidase" evidence="2">
    <location>
        <begin position="285"/>
        <end position="617"/>
    </location>
</feature>
<protein>
    <submittedName>
        <fullName evidence="5">Alpha-rhamnosidase</fullName>
    </submittedName>
</protein>
<feature type="signal peptide" evidence="1">
    <location>
        <begin position="1"/>
        <end position="20"/>
    </location>
</feature>
<dbReference type="Pfam" id="PF17389">
    <property type="entry name" value="Bac_rhamnosid6H"/>
    <property type="match status" value="1"/>
</dbReference>
<evidence type="ECO:0000313" key="6">
    <source>
        <dbReference type="Proteomes" id="UP001202180"/>
    </source>
</evidence>
<dbReference type="InterPro" id="IPR008928">
    <property type="entry name" value="6-hairpin_glycosidase_sf"/>
</dbReference>
<evidence type="ECO:0000256" key="1">
    <source>
        <dbReference type="SAM" id="SignalP"/>
    </source>
</evidence>
<dbReference type="Gene3D" id="2.60.420.10">
    <property type="entry name" value="Maltose phosphorylase, domain 3"/>
    <property type="match status" value="1"/>
</dbReference>
<dbReference type="PANTHER" id="PTHR34987">
    <property type="entry name" value="C, PUTATIVE (AFU_ORTHOLOGUE AFUA_3G02880)-RELATED"/>
    <property type="match status" value="1"/>
</dbReference>
<dbReference type="InterPro" id="IPR048932">
    <property type="entry name" value="Rhamnosid-like_N_bacteroidetes"/>
</dbReference>
<dbReference type="SUPFAM" id="SSF48208">
    <property type="entry name" value="Six-hairpin glycosidases"/>
    <property type="match status" value="1"/>
</dbReference>
<dbReference type="InterPro" id="IPR035398">
    <property type="entry name" value="Bac_rhamnosid_C"/>
</dbReference>
<dbReference type="InterPro" id="IPR035396">
    <property type="entry name" value="Bac_rhamnosid6H"/>
</dbReference>
<feature type="chain" id="PRO_5045488108" evidence="1">
    <location>
        <begin position="21"/>
        <end position="715"/>
    </location>
</feature>
<dbReference type="Pfam" id="PF21209">
    <property type="entry name" value="Bac_rhamnosid-like_N"/>
    <property type="match status" value="1"/>
</dbReference>
<dbReference type="RefSeq" id="WP_248479786.1">
    <property type="nucleotide sequence ID" value="NZ_JALPRF010000006.1"/>
</dbReference>
<sequence length="715" mass="81414">MRNRLFLCCLLFIVCSTHLAAQSRATWIWYPGDFEIWLSNKMQTKRTERNAFIPPFWRLYSHQIVVNFSKQLNLPQPEEITVAVEGQYNVTIDGKYVQSDIRRITLPAGKHSINFQVYNQVSPPSIYVQGKTIYSDPTWTVEVVHNNSADNMPGKATNGYAGSWNFDGPEKLPSRYSLPTKEVKATSIKRNAQSVLVDFGQETIGFVQLKGLTGTGKLSLYFGESQEEALSVDSCEILDHYTINGNSTDFTASNARAFRFVNIVHEPGIQFADVSMLYEYLPLAQRGTFKSSDEQLNKIWDVSIRTLELNTREFFLDGIKRDHWVWSGDAVQSYLMNYYSFFDNESVKRTTWALRGAEPVESHINTILDYSLYWFTGIYDYYLYTGDEAFLKTIYPRMVTLMDFVLKRRNNNSMLEGLPGDWVFLDWAPMTKEGELSAEQLLFARSLETMALCASLMNDNEKATTYNQLAVDLKNKILETFWDPNQQAFIHSRKDGQVNRQVTRYANMFATMFGYLDSTKVNAVTKNVLMNDKVQKITTPYMRFYELAALAEIGQQAYVTKEIKDYWGGMLQEGATTFWEAYDPKEKGAARYAMYGRPFGKSLCHAWGASPLYLLGKYYLGVKPVQPGYANYVIEPNLGGLQWIEGKVPTPQGDIAVSVNTRQIKVNTVGGKGLLRFKSAKKPACKEGQLISKGKQTFEMALEAGKNYIVSYSLP</sequence>
<keyword evidence="6" id="KW-1185">Reference proteome</keyword>